<evidence type="ECO:0000256" key="1">
    <source>
        <dbReference type="SAM" id="Phobius"/>
    </source>
</evidence>
<feature type="transmembrane region" description="Helical" evidence="1">
    <location>
        <begin position="169"/>
        <end position="188"/>
    </location>
</feature>
<protein>
    <submittedName>
        <fullName evidence="2">Uncharacterized protein</fullName>
    </submittedName>
</protein>
<feature type="transmembrane region" description="Helical" evidence="1">
    <location>
        <begin position="108"/>
        <end position="130"/>
    </location>
</feature>
<sequence length="359" mass="43393">MDEFPSTDLFSKERIKLLKNHLRRITKLYTKPITGLKEVLFRKQNSLDIFIIYFLYFFVFNFFWKGGYSEAVNETLKGFINTCIVFIVLLPAFIFFKKIYNIRIRNIRLFRLTFVIRLLFYPLIISFLILYQKFDFNYSIIILLNLALLLDLVLILYPLLLKISISKKVIWIIINYFSLLVFIYIVHFKMPENKEFRKITKSLFQDETPYSEYINFRIQYNDSDLNMNEDYYAIILVDTLNKKRIEPLYPSPLIIKYIDKQSKVYSTYNGETEVFFNPRYDYNFILNYNKIQVFKKRFNDTFYQDLKLADSFKNNSDYPITQKYLDFNPNIFTNLMKYILIRSLSTINLRIIDHSCILS</sequence>
<keyword evidence="1" id="KW-0812">Transmembrane</keyword>
<dbReference type="RefSeq" id="WP_251739488.1">
    <property type="nucleotide sequence ID" value="NZ_JBHUOJ010000004.1"/>
</dbReference>
<feature type="transmembrane region" description="Helical" evidence="1">
    <location>
        <begin position="136"/>
        <end position="157"/>
    </location>
</feature>
<accession>A0ABW5X0B5</accession>
<evidence type="ECO:0000313" key="3">
    <source>
        <dbReference type="Proteomes" id="UP001597438"/>
    </source>
</evidence>
<dbReference type="Proteomes" id="UP001597438">
    <property type="component" value="Unassembled WGS sequence"/>
</dbReference>
<comment type="caution">
    <text evidence="2">The sequence shown here is derived from an EMBL/GenBank/DDBJ whole genome shotgun (WGS) entry which is preliminary data.</text>
</comment>
<dbReference type="EMBL" id="JBHUOJ010000004">
    <property type="protein sequence ID" value="MFD2832087.1"/>
    <property type="molecule type" value="Genomic_DNA"/>
</dbReference>
<organism evidence="2 3">
    <name type="scientific">Christiangramia antarctica</name>
    <dbReference type="NCBI Taxonomy" id="2058158"/>
    <lineage>
        <taxon>Bacteria</taxon>
        <taxon>Pseudomonadati</taxon>
        <taxon>Bacteroidota</taxon>
        <taxon>Flavobacteriia</taxon>
        <taxon>Flavobacteriales</taxon>
        <taxon>Flavobacteriaceae</taxon>
        <taxon>Christiangramia</taxon>
    </lineage>
</organism>
<evidence type="ECO:0000313" key="2">
    <source>
        <dbReference type="EMBL" id="MFD2832087.1"/>
    </source>
</evidence>
<reference evidence="3" key="1">
    <citation type="journal article" date="2019" name="Int. J. Syst. Evol. Microbiol.">
        <title>The Global Catalogue of Microorganisms (GCM) 10K type strain sequencing project: providing services to taxonomists for standard genome sequencing and annotation.</title>
        <authorList>
            <consortium name="The Broad Institute Genomics Platform"/>
            <consortium name="The Broad Institute Genome Sequencing Center for Infectious Disease"/>
            <person name="Wu L."/>
            <person name="Ma J."/>
        </authorList>
    </citation>
    <scope>NUCLEOTIDE SEQUENCE [LARGE SCALE GENOMIC DNA]</scope>
    <source>
        <strain evidence="3">KCTC 52925</strain>
    </source>
</reference>
<gene>
    <name evidence="2" type="ORF">ACFSYS_02230</name>
</gene>
<keyword evidence="3" id="KW-1185">Reference proteome</keyword>
<feature type="transmembrane region" description="Helical" evidence="1">
    <location>
        <begin position="47"/>
        <end position="64"/>
    </location>
</feature>
<feature type="transmembrane region" description="Helical" evidence="1">
    <location>
        <begin position="76"/>
        <end position="96"/>
    </location>
</feature>
<proteinExistence type="predicted"/>
<name>A0ABW5X0B5_9FLAO</name>
<keyword evidence="1" id="KW-1133">Transmembrane helix</keyword>
<keyword evidence="1" id="KW-0472">Membrane</keyword>